<dbReference type="InterPro" id="IPR003797">
    <property type="entry name" value="DegV"/>
</dbReference>
<protein>
    <submittedName>
        <fullName evidence="2">DegV family protein</fullName>
    </submittedName>
</protein>
<evidence type="ECO:0000313" key="3">
    <source>
        <dbReference type="Proteomes" id="UP001210339"/>
    </source>
</evidence>
<sequence length="288" mass="32025">MSIKIVIDSGTDLNPHIIETCEIDVLPIDISTDEAVYSADEISIDEMFARQRAGETFRTAQVSQYIYETAFENYAKAGDEVIYLALSSGLSATCASAMKVAETVNAKYNGKIHVYDTLLATFATGYMAWRACALAKEGKSYEDIKKTLDFIRDHATAYFSVRSLEFLQRGGRVSKTEAIVGGLLNIRPMLQITKDDGSLRVIDKARGDKAMMKKFVELFDPKALPCPVIISYGDDDTYAKKLKAHMMEAYHIPEEDIHFIQVGRIVGAHVGPEFLGLLSFDGKEEDYV</sequence>
<dbReference type="NCBIfam" id="TIGR00762">
    <property type="entry name" value="DegV"/>
    <property type="match status" value="1"/>
</dbReference>
<dbReference type="InterPro" id="IPR050270">
    <property type="entry name" value="DegV_domain_contain"/>
</dbReference>
<dbReference type="EMBL" id="CP115667">
    <property type="protein sequence ID" value="WBW49707.1"/>
    <property type="molecule type" value="Genomic_DNA"/>
</dbReference>
<proteinExistence type="predicted"/>
<dbReference type="Pfam" id="PF02645">
    <property type="entry name" value="DegV"/>
    <property type="match status" value="1"/>
</dbReference>
<evidence type="ECO:0000256" key="1">
    <source>
        <dbReference type="ARBA" id="ARBA00023121"/>
    </source>
</evidence>
<dbReference type="SUPFAM" id="SSF82549">
    <property type="entry name" value="DAK1/DegV-like"/>
    <property type="match status" value="1"/>
</dbReference>
<dbReference type="Proteomes" id="UP001210339">
    <property type="component" value="Chromosome"/>
</dbReference>
<dbReference type="Gene3D" id="3.40.50.10170">
    <property type="match status" value="1"/>
</dbReference>
<evidence type="ECO:0000313" key="2">
    <source>
        <dbReference type="EMBL" id="WBW49707.1"/>
    </source>
</evidence>
<dbReference type="RefSeq" id="WP_271191238.1">
    <property type="nucleotide sequence ID" value="NZ_CP115667.1"/>
</dbReference>
<keyword evidence="1" id="KW-0446">Lipid-binding</keyword>
<name>A0ABY7QSI5_9FIRM</name>
<dbReference type="PANTHER" id="PTHR33434:SF8">
    <property type="entry name" value="DEGV DOMAIN-CONTAINING PROTEIN SPR1019"/>
    <property type="match status" value="1"/>
</dbReference>
<keyword evidence="3" id="KW-1185">Reference proteome</keyword>
<dbReference type="PANTHER" id="PTHR33434">
    <property type="entry name" value="DEGV DOMAIN-CONTAINING PROTEIN DR_1986-RELATED"/>
    <property type="match status" value="1"/>
</dbReference>
<dbReference type="PROSITE" id="PS51482">
    <property type="entry name" value="DEGV"/>
    <property type="match status" value="1"/>
</dbReference>
<dbReference type="Gene3D" id="3.30.1180.10">
    <property type="match status" value="1"/>
</dbReference>
<organism evidence="2 3">
    <name type="scientific">Peptoniphilus equinus</name>
    <dbReference type="NCBI Taxonomy" id="3016343"/>
    <lineage>
        <taxon>Bacteria</taxon>
        <taxon>Bacillati</taxon>
        <taxon>Bacillota</taxon>
        <taxon>Tissierellia</taxon>
        <taxon>Tissierellales</taxon>
        <taxon>Peptoniphilaceae</taxon>
        <taxon>Peptoniphilus</taxon>
    </lineage>
</organism>
<accession>A0ABY7QSI5</accession>
<reference evidence="2 3" key="1">
    <citation type="submission" date="2023-01" db="EMBL/GenBank/DDBJ databases">
        <authorList>
            <person name="Lee S.H."/>
            <person name="Jung H.S."/>
            <person name="Yun J.U."/>
        </authorList>
    </citation>
    <scope>NUCLEOTIDE SEQUENCE [LARGE SCALE GENOMIC DNA]</scope>
    <source>
        <strain evidence="2 3">CBA3646</strain>
    </source>
</reference>
<gene>
    <name evidence="2" type="ORF">O6R05_06810</name>
</gene>
<dbReference type="InterPro" id="IPR043168">
    <property type="entry name" value="DegV_C"/>
</dbReference>